<dbReference type="GO" id="GO:0005524">
    <property type="term" value="F:ATP binding"/>
    <property type="evidence" value="ECO:0007669"/>
    <property type="project" value="InterPro"/>
</dbReference>
<dbReference type="PROSITE" id="PS00154">
    <property type="entry name" value="ATPASE_E1_E2"/>
    <property type="match status" value="1"/>
</dbReference>
<keyword evidence="4 6" id="KW-1133">Transmembrane helix</keyword>
<dbReference type="PANTHER" id="PTHR24093:SF520">
    <property type="entry name" value="CALCIUM-TRANSPORTING ATPASE 9, PLASMA MEMBRANE-TYPE"/>
    <property type="match status" value="1"/>
</dbReference>
<reference evidence="7 8" key="1">
    <citation type="submission" date="2017-11" db="EMBL/GenBank/DDBJ databases">
        <title>De-novo sequencing of pomegranate (Punica granatum L.) genome.</title>
        <authorList>
            <person name="Akparov Z."/>
            <person name="Amiraslanov A."/>
            <person name="Hajiyeva S."/>
            <person name="Abbasov M."/>
            <person name="Kaur K."/>
            <person name="Hamwieh A."/>
            <person name="Solovyev V."/>
            <person name="Salamov A."/>
            <person name="Braich B."/>
            <person name="Kosarev P."/>
            <person name="Mahmoud A."/>
            <person name="Hajiyev E."/>
            <person name="Babayeva S."/>
            <person name="Izzatullayeva V."/>
            <person name="Mammadov A."/>
            <person name="Mammadov A."/>
            <person name="Sharifova S."/>
            <person name="Ojaghi J."/>
            <person name="Eynullazada K."/>
            <person name="Bayramov B."/>
            <person name="Abdulazimova A."/>
            <person name="Shahmuradov I."/>
        </authorList>
    </citation>
    <scope>NUCLEOTIDE SEQUENCE [LARGE SCALE GENOMIC DNA]</scope>
    <source>
        <strain evidence="8">cv. AG2017</strain>
        <tissue evidence="7">Leaf</tissue>
    </source>
</reference>
<dbReference type="GO" id="GO:0016887">
    <property type="term" value="F:ATP hydrolysis activity"/>
    <property type="evidence" value="ECO:0007669"/>
    <property type="project" value="InterPro"/>
</dbReference>
<dbReference type="Gene3D" id="3.40.1110.10">
    <property type="entry name" value="Calcium-transporting ATPase, cytoplasmic domain N"/>
    <property type="match status" value="1"/>
</dbReference>
<evidence type="ECO:0000256" key="6">
    <source>
        <dbReference type="SAM" id="Phobius"/>
    </source>
</evidence>
<evidence type="ECO:0000313" key="8">
    <source>
        <dbReference type="Proteomes" id="UP000233551"/>
    </source>
</evidence>
<keyword evidence="5 6" id="KW-0472">Membrane</keyword>
<dbReference type="InterPro" id="IPR001757">
    <property type="entry name" value="P_typ_ATPase"/>
</dbReference>
<feature type="non-terminal residue" evidence="7">
    <location>
        <position position="367"/>
    </location>
</feature>
<dbReference type="EMBL" id="PGOL01003640">
    <property type="protein sequence ID" value="PKI40236.1"/>
    <property type="molecule type" value="Genomic_DNA"/>
</dbReference>
<dbReference type="SUPFAM" id="SSF81665">
    <property type="entry name" value="Calcium ATPase, transmembrane domain M"/>
    <property type="match status" value="1"/>
</dbReference>
<dbReference type="STRING" id="22663.A0A2I0IA40"/>
<feature type="transmembrane region" description="Helical" evidence="6">
    <location>
        <begin position="34"/>
        <end position="58"/>
    </location>
</feature>
<comment type="subcellular location">
    <subcellularLocation>
        <location evidence="1">Membrane</location>
    </subcellularLocation>
</comment>
<gene>
    <name evidence="7" type="ORF">CRG98_039354</name>
</gene>
<dbReference type="PANTHER" id="PTHR24093">
    <property type="entry name" value="CATION TRANSPORTING ATPASE"/>
    <property type="match status" value="1"/>
</dbReference>
<feature type="transmembrane region" description="Helical" evidence="6">
    <location>
        <begin position="85"/>
        <end position="114"/>
    </location>
</feature>
<dbReference type="InterPro" id="IPR023299">
    <property type="entry name" value="ATPase_P-typ_cyto_dom_N"/>
</dbReference>
<dbReference type="SUPFAM" id="SSF81660">
    <property type="entry name" value="Metal cation-transporting ATPase, ATP-binding domain N"/>
    <property type="match status" value="1"/>
</dbReference>
<dbReference type="Gene3D" id="1.20.1110.10">
    <property type="entry name" value="Calcium-transporting ATPase, transmembrane domain"/>
    <property type="match status" value="1"/>
</dbReference>
<evidence type="ECO:0000256" key="2">
    <source>
        <dbReference type="ARBA" id="ARBA00022692"/>
    </source>
</evidence>
<evidence type="ECO:0000313" key="7">
    <source>
        <dbReference type="EMBL" id="PKI40236.1"/>
    </source>
</evidence>
<dbReference type="InterPro" id="IPR018303">
    <property type="entry name" value="ATPase_P-typ_P_site"/>
</dbReference>
<dbReference type="AlphaFoldDB" id="A0A2I0IA40"/>
<dbReference type="FunFam" id="3.40.1110.10:FF:000013">
    <property type="entry name" value="Calcium-transporting ATPase"/>
    <property type="match status" value="1"/>
</dbReference>
<dbReference type="GO" id="GO:0005886">
    <property type="term" value="C:plasma membrane"/>
    <property type="evidence" value="ECO:0007669"/>
    <property type="project" value="TreeGrafter"/>
</dbReference>
<organism evidence="7 8">
    <name type="scientific">Punica granatum</name>
    <name type="common">Pomegranate</name>
    <dbReference type="NCBI Taxonomy" id="22663"/>
    <lineage>
        <taxon>Eukaryota</taxon>
        <taxon>Viridiplantae</taxon>
        <taxon>Streptophyta</taxon>
        <taxon>Embryophyta</taxon>
        <taxon>Tracheophyta</taxon>
        <taxon>Spermatophyta</taxon>
        <taxon>Magnoliopsida</taxon>
        <taxon>eudicotyledons</taxon>
        <taxon>Gunneridae</taxon>
        <taxon>Pentapetalae</taxon>
        <taxon>rosids</taxon>
        <taxon>malvids</taxon>
        <taxon>Myrtales</taxon>
        <taxon>Lythraceae</taxon>
        <taxon>Punica</taxon>
    </lineage>
</organism>
<dbReference type="NCBIfam" id="TIGR01494">
    <property type="entry name" value="ATPase_P-type"/>
    <property type="match status" value="1"/>
</dbReference>
<keyword evidence="3" id="KW-0460">Magnesium</keyword>
<sequence length="367" mass="39562">VTGVGINTEWGLLMASISEDTGEETPLQVRLNGVATFIGIVGLVVAFSVLAVLLARYFTGNTRNSNGTVQFHKGETSISQIVDDIIKIVTIAVTIVVVAVPEGLPLAVTLTLAYSMRKMMADKALVRRLSACETMGSATTICSDKTGTLTLNQMTVVEAYIGRQRLDPPDDSSKLHTRISSLLFTGIAQNTQGNVFEPKDGGAVEISGSPTEKAILSWAVKLGMKFEAMKSESTVLQVFPFNSEKKRGGVALKVQDSEAYIHWKGAAEILLASCTKYMDLNGQLQSIDGEKEFCKEAIDDMAARSLRCVAIAYRPFDVEKIPADTESLDKWVLPEDDLVLIGIVGIKDPCRPGVKDAVKVCIEAGVK</sequence>
<dbReference type="GO" id="GO:0005388">
    <property type="term" value="F:P-type calcium transporter activity"/>
    <property type="evidence" value="ECO:0007669"/>
    <property type="project" value="TreeGrafter"/>
</dbReference>
<dbReference type="Pfam" id="PF13246">
    <property type="entry name" value="Cation_ATPase"/>
    <property type="match status" value="1"/>
</dbReference>
<evidence type="ECO:0000256" key="1">
    <source>
        <dbReference type="ARBA" id="ARBA00004370"/>
    </source>
</evidence>
<feature type="non-terminal residue" evidence="7">
    <location>
        <position position="1"/>
    </location>
</feature>
<protein>
    <recommendedName>
        <fullName evidence="9">Calcium-transporting ATPase</fullName>
    </recommendedName>
</protein>
<dbReference type="InterPro" id="IPR023298">
    <property type="entry name" value="ATPase_P-typ_TM_dom_sf"/>
</dbReference>
<comment type="caution">
    <text evidence="7">The sequence shown here is derived from an EMBL/GenBank/DDBJ whole genome shotgun (WGS) entry which is preliminary data.</text>
</comment>
<keyword evidence="2 6" id="KW-0812">Transmembrane</keyword>
<evidence type="ECO:0000256" key="5">
    <source>
        <dbReference type="ARBA" id="ARBA00023136"/>
    </source>
</evidence>
<dbReference type="Proteomes" id="UP000233551">
    <property type="component" value="Unassembled WGS sequence"/>
</dbReference>
<dbReference type="PRINTS" id="PR00119">
    <property type="entry name" value="CATATPASE"/>
</dbReference>
<evidence type="ECO:0000256" key="4">
    <source>
        <dbReference type="ARBA" id="ARBA00022989"/>
    </source>
</evidence>
<dbReference type="FunFam" id="1.20.1110.10:FF:000097">
    <property type="entry name" value="Calcium-transporting ATPase 9 plasma membrane-type"/>
    <property type="match status" value="1"/>
</dbReference>
<proteinExistence type="predicted"/>
<name>A0A2I0IA40_PUNGR</name>
<accession>A0A2I0IA40</accession>
<evidence type="ECO:0000256" key="3">
    <source>
        <dbReference type="ARBA" id="ARBA00022842"/>
    </source>
</evidence>
<keyword evidence="8" id="KW-1185">Reference proteome</keyword>
<evidence type="ECO:0008006" key="9">
    <source>
        <dbReference type="Google" id="ProtNLM"/>
    </source>
</evidence>